<dbReference type="Pfam" id="PF00069">
    <property type="entry name" value="Pkinase"/>
    <property type="match status" value="1"/>
</dbReference>
<dbReference type="InterPro" id="IPR051681">
    <property type="entry name" value="Ser/Thr_Kinases-Pseudokinases"/>
</dbReference>
<dbReference type="EMBL" id="FNBE01000010">
    <property type="protein sequence ID" value="SDG27245.1"/>
    <property type="molecule type" value="Genomic_DNA"/>
</dbReference>
<keyword evidence="2" id="KW-0808">Transferase</keyword>
<dbReference type="PROSITE" id="PS50011">
    <property type="entry name" value="PROTEIN_KINASE_DOM"/>
    <property type="match status" value="1"/>
</dbReference>
<dbReference type="GO" id="GO:0004674">
    <property type="term" value="F:protein serine/threonine kinase activity"/>
    <property type="evidence" value="ECO:0007669"/>
    <property type="project" value="TreeGrafter"/>
</dbReference>
<dbReference type="Gene3D" id="1.10.510.10">
    <property type="entry name" value="Transferase(Phosphotransferase) domain 1"/>
    <property type="match status" value="1"/>
</dbReference>
<dbReference type="PROSITE" id="PS00108">
    <property type="entry name" value="PROTEIN_KINASE_ST"/>
    <property type="match status" value="1"/>
</dbReference>
<gene>
    <name evidence="2" type="ORF">SAMN05216377_110117</name>
</gene>
<accession>A0A1G7SW19</accession>
<evidence type="ECO:0000313" key="3">
    <source>
        <dbReference type="Proteomes" id="UP000198967"/>
    </source>
</evidence>
<dbReference type="InterPro" id="IPR000719">
    <property type="entry name" value="Prot_kinase_dom"/>
</dbReference>
<reference evidence="2 3" key="1">
    <citation type="submission" date="2016-10" db="EMBL/GenBank/DDBJ databases">
        <authorList>
            <person name="de Groot N.N."/>
        </authorList>
    </citation>
    <scope>NUCLEOTIDE SEQUENCE [LARGE SCALE GENOMIC DNA]</scope>
    <source>
        <strain evidence="2 3">CGMCC 4.3143</strain>
    </source>
</reference>
<dbReference type="SMART" id="SM00220">
    <property type="entry name" value="S_TKc"/>
    <property type="match status" value="1"/>
</dbReference>
<sequence>MPAGRREIPVGGNGPLQQFAIDLRALRKKAGLRNIDLSIGANLSESAVSKALSGNIKYRQPPTWDATVAIVRTCEGDVEEWRKKWEVAEEERLRYQRIDPRRSGNSLQDVPVSSTEIVAQELAGSTQGDTEPDGDSSSVDHISGFNTADALFVGPLEAPDRYALLGPGRSGGEGTVYPAQYRGNLSSPVRIAVKMFRRTWQHRDEALGSVDFFRDWFPVLNSLSAENSHLVRMYDAFTGAPPHVRGDLWSGNRGDASYVVMEWVEGPTLDEVVHGKRASLVELLTYVKDLAAACAALASVSHSAGNPLMHGDIKPSNCIITPSRGLVLIDFGAMQSLRDSARKRMYTLRFTDPEVIDGRPPSVSSEVYSIGLVLGFCVTGYVSNPTEGRSRVSRRSSEADATRKREIGVVGRIVSAGRRRPDNDLGDVIRARHPGCSRRIARKLVELTFSMTDPDPERRPDLDTVRYTLTELAGGRQRRWRSPLDAINGNLMSSSET</sequence>
<dbReference type="Proteomes" id="UP000198967">
    <property type="component" value="Unassembled WGS sequence"/>
</dbReference>
<organism evidence="2 3">
    <name type="scientific">Pseudonocardia oroxyli</name>
    <dbReference type="NCBI Taxonomy" id="366584"/>
    <lineage>
        <taxon>Bacteria</taxon>
        <taxon>Bacillati</taxon>
        <taxon>Actinomycetota</taxon>
        <taxon>Actinomycetes</taxon>
        <taxon>Pseudonocardiales</taxon>
        <taxon>Pseudonocardiaceae</taxon>
        <taxon>Pseudonocardia</taxon>
    </lineage>
</organism>
<keyword evidence="2" id="KW-0418">Kinase</keyword>
<feature type="domain" description="Protein kinase" evidence="1">
    <location>
        <begin position="162"/>
        <end position="470"/>
    </location>
</feature>
<dbReference type="InterPro" id="IPR011009">
    <property type="entry name" value="Kinase-like_dom_sf"/>
</dbReference>
<proteinExistence type="predicted"/>
<dbReference type="GO" id="GO:0005524">
    <property type="term" value="F:ATP binding"/>
    <property type="evidence" value="ECO:0007669"/>
    <property type="project" value="InterPro"/>
</dbReference>
<dbReference type="PANTHER" id="PTHR44329">
    <property type="entry name" value="SERINE/THREONINE-PROTEIN KINASE TNNI3K-RELATED"/>
    <property type="match status" value="1"/>
</dbReference>
<dbReference type="AlphaFoldDB" id="A0A1G7SW19"/>
<protein>
    <submittedName>
        <fullName evidence="2">Protein kinase domain-containing protein</fullName>
    </submittedName>
</protein>
<dbReference type="STRING" id="366584.SAMN05216377_110117"/>
<name>A0A1G7SW19_PSEOR</name>
<keyword evidence="3" id="KW-1185">Reference proteome</keyword>
<dbReference type="SUPFAM" id="SSF56112">
    <property type="entry name" value="Protein kinase-like (PK-like)"/>
    <property type="match status" value="1"/>
</dbReference>
<dbReference type="InterPro" id="IPR008271">
    <property type="entry name" value="Ser/Thr_kinase_AS"/>
</dbReference>
<evidence type="ECO:0000259" key="1">
    <source>
        <dbReference type="PROSITE" id="PS50011"/>
    </source>
</evidence>
<evidence type="ECO:0000313" key="2">
    <source>
        <dbReference type="EMBL" id="SDG27245.1"/>
    </source>
</evidence>